<sequence length="110" mass="12004">MARGKHTEKSAARIARRKPASVRRAEHARICAQRNATAASSGYRPSPPSISTLEDSSPSSEVSWCSILAKWLFVAPSSEPSHWLEGDTGKEWKTSSSLCKTLYEASAKVE</sequence>
<accession>A0A9N9L8I8</accession>
<evidence type="ECO:0000313" key="2">
    <source>
        <dbReference type="EMBL" id="CAG8959670.1"/>
    </source>
</evidence>
<dbReference type="EMBL" id="CAJVRL010000092">
    <property type="protein sequence ID" value="CAG8959670.1"/>
    <property type="molecule type" value="Genomic_DNA"/>
</dbReference>
<reference evidence="2" key="1">
    <citation type="submission" date="2021-07" db="EMBL/GenBank/DDBJ databases">
        <authorList>
            <person name="Durling M."/>
        </authorList>
    </citation>
    <scope>NUCLEOTIDE SEQUENCE</scope>
</reference>
<evidence type="ECO:0000256" key="1">
    <source>
        <dbReference type="SAM" id="MobiDB-lite"/>
    </source>
</evidence>
<feature type="region of interest" description="Disordered" evidence="1">
    <location>
        <begin position="1"/>
        <end position="58"/>
    </location>
</feature>
<name>A0A9N9L8I8_9HELO</name>
<comment type="caution">
    <text evidence="2">The sequence shown here is derived from an EMBL/GenBank/DDBJ whole genome shotgun (WGS) entry which is preliminary data.</text>
</comment>
<dbReference type="OrthoDB" id="10325947at2759"/>
<dbReference type="Proteomes" id="UP000696280">
    <property type="component" value="Unassembled WGS sequence"/>
</dbReference>
<gene>
    <name evidence="2" type="ORF">HYFRA_00001574</name>
</gene>
<keyword evidence="3" id="KW-1185">Reference proteome</keyword>
<proteinExistence type="predicted"/>
<protein>
    <submittedName>
        <fullName evidence="2">Uncharacterized protein</fullName>
    </submittedName>
</protein>
<organism evidence="2 3">
    <name type="scientific">Hymenoscyphus fraxineus</name>
    <dbReference type="NCBI Taxonomy" id="746836"/>
    <lineage>
        <taxon>Eukaryota</taxon>
        <taxon>Fungi</taxon>
        <taxon>Dikarya</taxon>
        <taxon>Ascomycota</taxon>
        <taxon>Pezizomycotina</taxon>
        <taxon>Leotiomycetes</taxon>
        <taxon>Helotiales</taxon>
        <taxon>Helotiaceae</taxon>
        <taxon>Hymenoscyphus</taxon>
    </lineage>
</organism>
<feature type="compositionally biased region" description="Polar residues" evidence="1">
    <location>
        <begin position="49"/>
        <end position="58"/>
    </location>
</feature>
<dbReference type="AlphaFoldDB" id="A0A9N9L8I8"/>
<feature type="compositionally biased region" description="Basic and acidic residues" evidence="1">
    <location>
        <begin position="1"/>
        <end position="11"/>
    </location>
</feature>
<evidence type="ECO:0000313" key="3">
    <source>
        <dbReference type="Proteomes" id="UP000696280"/>
    </source>
</evidence>